<organism evidence="3 4">
    <name type="scientific">Luteococcus japonicus LSP_Lj1</name>
    <dbReference type="NCBI Taxonomy" id="1255658"/>
    <lineage>
        <taxon>Bacteria</taxon>
        <taxon>Bacillati</taxon>
        <taxon>Actinomycetota</taxon>
        <taxon>Actinomycetes</taxon>
        <taxon>Propionibacteriales</taxon>
        <taxon>Propionibacteriaceae</taxon>
        <taxon>Luteococcus</taxon>
    </lineage>
</organism>
<proteinExistence type="predicted"/>
<dbReference type="PANTHER" id="PTHR31528">
    <property type="entry name" value="4-AMINO-5-HYDROXYMETHYL-2-METHYLPYRIMIDINE PHOSPHATE SYNTHASE THI11-RELATED"/>
    <property type="match status" value="1"/>
</dbReference>
<keyword evidence="1" id="KW-0732">Signal</keyword>
<dbReference type="Gene3D" id="3.40.190.10">
    <property type="entry name" value="Periplasmic binding protein-like II"/>
    <property type="match status" value="2"/>
</dbReference>
<dbReference type="InterPro" id="IPR027939">
    <property type="entry name" value="NMT1/THI5"/>
</dbReference>
<dbReference type="InterPro" id="IPR006311">
    <property type="entry name" value="TAT_signal"/>
</dbReference>
<evidence type="ECO:0000313" key="4">
    <source>
        <dbReference type="Proteomes" id="UP000188342"/>
    </source>
</evidence>
<protein>
    <submittedName>
        <fullName evidence="3">Hydroxymethylpyrimidine ABC transporter, substrate-binding component</fullName>
    </submittedName>
</protein>
<dbReference type="SUPFAM" id="SSF53850">
    <property type="entry name" value="Periplasmic binding protein-like II"/>
    <property type="match status" value="1"/>
</dbReference>
<evidence type="ECO:0000259" key="2">
    <source>
        <dbReference type="Pfam" id="PF09084"/>
    </source>
</evidence>
<dbReference type="OrthoDB" id="174578at2"/>
<dbReference type="InterPro" id="IPR015168">
    <property type="entry name" value="SsuA/THI5"/>
</dbReference>
<dbReference type="STRING" id="1255658.FM114_11555"/>
<dbReference type="PROSITE" id="PS51257">
    <property type="entry name" value="PROKAR_LIPOPROTEIN"/>
    <property type="match status" value="1"/>
</dbReference>
<accession>A0A1R4K5F4</accession>
<dbReference type="EMBL" id="FUKQ01000044">
    <property type="protein sequence ID" value="SJN39468.1"/>
    <property type="molecule type" value="Genomic_DNA"/>
</dbReference>
<dbReference type="Proteomes" id="UP000188342">
    <property type="component" value="Unassembled WGS sequence"/>
</dbReference>
<dbReference type="Pfam" id="PF09084">
    <property type="entry name" value="NMT1"/>
    <property type="match status" value="1"/>
</dbReference>
<evidence type="ECO:0000256" key="1">
    <source>
        <dbReference type="SAM" id="SignalP"/>
    </source>
</evidence>
<feature type="signal peptide" evidence="1">
    <location>
        <begin position="1"/>
        <end position="22"/>
    </location>
</feature>
<dbReference type="PANTHER" id="PTHR31528:SF15">
    <property type="entry name" value="RIBOFLAVIN-BINDING PROTEIN RIBY"/>
    <property type="match status" value="1"/>
</dbReference>
<evidence type="ECO:0000313" key="3">
    <source>
        <dbReference type="EMBL" id="SJN39468.1"/>
    </source>
</evidence>
<dbReference type="RefSeq" id="WP_094765305.1">
    <property type="nucleotide sequence ID" value="NZ_FUKQ01000044.1"/>
</dbReference>
<feature type="domain" description="SsuA/THI5-like" evidence="2">
    <location>
        <begin position="50"/>
        <end position="262"/>
    </location>
</feature>
<reference evidence="3 4" key="1">
    <citation type="submission" date="2017-02" db="EMBL/GenBank/DDBJ databases">
        <authorList>
            <person name="Peterson S.W."/>
        </authorList>
    </citation>
    <scope>NUCLEOTIDE SEQUENCE [LARGE SCALE GENOMIC DNA]</scope>
    <source>
        <strain evidence="3 4">LSP_Lj1</strain>
    </source>
</reference>
<name>A0A1R4K5F4_9ACTN</name>
<sequence length="338" mass="35402">MTTFTRRSLLSASALAVLGSAACNGTAVQKADQSASAQASATIGLTYIPNIQFAPFYWAADKGLFGQQGVAVSLRHHGASEGLFTALGAGQEEFVIAGADEVLQANAEGLDLVTVAGYYQTYPVVLIVPEASPIKALKDLEGHSIGVPGEYGESWFGLQLALRNAKLSRKDVSVKSIGYTQQAALATGKVDAIVGFRNNDVVQFAQAGVKVRQIPLGDEIPLVSSSIVTTRKLVQDQPDLVRSVCRAIVQGVQAVVADPSAAVATSSAHIPGLTAAEAQTRARATLEATIPLWKGPEVVPRLELDADRFVAMEAFMRSAGLLTKKVDAAKAVDTSVLS</sequence>
<feature type="chain" id="PRO_5038807135" evidence="1">
    <location>
        <begin position="23"/>
        <end position="338"/>
    </location>
</feature>
<gene>
    <name evidence="3" type="ORF">FM114_11555</name>
</gene>
<dbReference type="GO" id="GO:0009228">
    <property type="term" value="P:thiamine biosynthetic process"/>
    <property type="evidence" value="ECO:0007669"/>
    <property type="project" value="InterPro"/>
</dbReference>
<dbReference type="AlphaFoldDB" id="A0A1R4K5F4"/>
<keyword evidence="4" id="KW-1185">Reference proteome</keyword>
<dbReference type="PROSITE" id="PS51318">
    <property type="entry name" value="TAT"/>
    <property type="match status" value="1"/>
</dbReference>